<feature type="domain" description="Filamentous haemagglutinin FhaB/tRNA nuclease CdiA-like TPS" evidence="2">
    <location>
        <begin position="36"/>
        <end position="148"/>
    </location>
</feature>
<gene>
    <name evidence="3" type="ORF">DSM107010_16900</name>
</gene>
<protein>
    <recommendedName>
        <fullName evidence="2">Filamentous haemagglutinin FhaB/tRNA nuclease CdiA-like TPS domain-containing protein</fullName>
    </recommendedName>
</protein>
<organism evidence="3 4">
    <name type="scientific">Chroococcidiopsis cubana SAG 39.79</name>
    <dbReference type="NCBI Taxonomy" id="388085"/>
    <lineage>
        <taxon>Bacteria</taxon>
        <taxon>Bacillati</taxon>
        <taxon>Cyanobacteriota</taxon>
        <taxon>Cyanophyceae</taxon>
        <taxon>Chroococcidiopsidales</taxon>
        <taxon>Chroococcidiopsidaceae</taxon>
        <taxon>Chroococcidiopsis</taxon>
    </lineage>
</organism>
<sequence length="916" mass="92818">MSLILKYWAVRLGLAGTAIWGIIAFSSTALAQVVPDNTLGGENSVVTSTDSVDTVTGGATRGGNLFHSFQQFSVPTNGAAIFNNAPDIQNILTRVTGGSISNIDGLIGANGTANLFLLNPNGIVFGRDAQLDIGGSFVASTANAIQFGEQGLFSATDPNAPPLLTVNPSAFLFNQPPNGSIKNISTAPAGLTPSGANEFGLRVADGRSLLLVGGDVSLEDGGRLNAFSGRVELGGIVGVGTVGLAATGNTFSLTFPPESPLSNVTLSNDGRASVRGVEGGNIVVNANSFTAANGGRLAAGTEGQGNGGDIIVNANNFSISGIGATGLSSGLYNQTFADAAGKAGNIFVNTKVFNASPGSGIFNTVQRGSVGDGGNINIVADSLSLNDAELNANTSGQGDAGNIFMRADGAITLTNSSLIVSLVTEGAIGAGGDIEIQTRSLTLTNGSQVSSSVFRQEGGLPGGQGKGGNIRVTATDSIDLAGLSSNQRFSSGLLTITEQGASGQAGDITVNTGTLRIADSAAINAATRNASGGGNITVNANTLEATGGGQVRTTSRSSGKAGNINLNVTDRIILSGSDSTYFDRLAQFDENFVSDAGPNSGLFASATKASTGQSGSLNISTGQLNVKDGAEVTVSNQGTRDAGNLIINTRSLNLNDGKITAETTSGNGGNIELQVSRNLGLRNNSRISTSAGTAQQPGNGGNITINTPFIIAAPDENSDITANAFSGSGGSVNITSERVFGLVPRSRQELQTLLRTNDPTQLDPIRLQSNDITAISQANPSLSGTVTFNAADIDPSRDLAELPTTPVDASTLVAAGCPSGAENRFVVAGRGGLPPAPGNKLSSDALLTNWATLETPETENRATVETTTPEVINDTVTPLVEATTWQFGSKGEIILTNANPTTPNQFEATPSNCPSS</sequence>
<evidence type="ECO:0000259" key="2">
    <source>
        <dbReference type="SMART" id="SM00912"/>
    </source>
</evidence>
<dbReference type="InterPro" id="IPR011050">
    <property type="entry name" value="Pectin_lyase_fold/virulence"/>
</dbReference>
<evidence type="ECO:0000256" key="1">
    <source>
        <dbReference type="SAM" id="SignalP"/>
    </source>
</evidence>
<dbReference type="InterPro" id="IPR012334">
    <property type="entry name" value="Pectin_lyas_fold"/>
</dbReference>
<feature type="signal peptide" evidence="1">
    <location>
        <begin position="1"/>
        <end position="31"/>
    </location>
</feature>
<comment type="caution">
    <text evidence="3">The sequence shown here is derived from an EMBL/GenBank/DDBJ whole genome shotgun (WGS) entry which is preliminary data.</text>
</comment>
<reference evidence="3 4" key="1">
    <citation type="journal article" date="2019" name="Genome Biol. Evol.">
        <title>Day and night: Metabolic profiles and evolutionary relationships of six axenic non-marine cyanobacteria.</title>
        <authorList>
            <person name="Will S.E."/>
            <person name="Henke P."/>
            <person name="Boedeker C."/>
            <person name="Huang S."/>
            <person name="Brinkmann H."/>
            <person name="Rohde M."/>
            <person name="Jarek M."/>
            <person name="Friedl T."/>
            <person name="Seufert S."/>
            <person name="Schumacher M."/>
            <person name="Overmann J."/>
            <person name="Neumann-Schaal M."/>
            <person name="Petersen J."/>
        </authorList>
    </citation>
    <scope>NUCLEOTIDE SEQUENCE [LARGE SCALE GENOMIC DNA]</scope>
    <source>
        <strain evidence="3 4">SAG 39.79</strain>
    </source>
</reference>
<dbReference type="EMBL" id="RSCK01000009">
    <property type="protein sequence ID" value="RUT13134.1"/>
    <property type="molecule type" value="Genomic_DNA"/>
</dbReference>
<evidence type="ECO:0000313" key="4">
    <source>
        <dbReference type="Proteomes" id="UP000282574"/>
    </source>
</evidence>
<accession>A0AB37UNW7</accession>
<dbReference type="InterPro" id="IPR008638">
    <property type="entry name" value="FhaB/CdiA-like_TPS"/>
</dbReference>
<keyword evidence="4" id="KW-1185">Reference proteome</keyword>
<dbReference type="AlphaFoldDB" id="A0AB37UNW7"/>
<proteinExistence type="predicted"/>
<dbReference type="SUPFAM" id="SSF51126">
    <property type="entry name" value="Pectin lyase-like"/>
    <property type="match status" value="3"/>
</dbReference>
<dbReference type="RefSeq" id="WP_106167322.1">
    <property type="nucleotide sequence ID" value="NZ_JAVKZF010000001.1"/>
</dbReference>
<dbReference type="Gene3D" id="2.160.20.10">
    <property type="entry name" value="Single-stranded right-handed beta-helix, Pectin lyase-like"/>
    <property type="match status" value="2"/>
</dbReference>
<feature type="chain" id="PRO_5044187249" description="Filamentous haemagglutinin FhaB/tRNA nuclease CdiA-like TPS domain-containing protein" evidence="1">
    <location>
        <begin position="32"/>
        <end position="916"/>
    </location>
</feature>
<dbReference type="Pfam" id="PF05860">
    <property type="entry name" value="TPS"/>
    <property type="match status" value="1"/>
</dbReference>
<dbReference type="SMART" id="SM00912">
    <property type="entry name" value="Haemagg_act"/>
    <property type="match status" value="1"/>
</dbReference>
<dbReference type="NCBIfam" id="TIGR01901">
    <property type="entry name" value="adhes_NPXG"/>
    <property type="match status" value="1"/>
</dbReference>
<name>A0AB37UNW7_9CYAN</name>
<dbReference type="Proteomes" id="UP000282574">
    <property type="component" value="Unassembled WGS sequence"/>
</dbReference>
<evidence type="ECO:0000313" key="3">
    <source>
        <dbReference type="EMBL" id="RUT13134.1"/>
    </source>
</evidence>
<keyword evidence="1" id="KW-0732">Signal</keyword>